<dbReference type="OrthoDB" id="9844512at2"/>
<proteinExistence type="predicted"/>
<keyword evidence="2" id="KW-1185">Reference proteome</keyword>
<organism evidence="1 2">
    <name type="scientific">Confluentibacter flavum</name>
    <dbReference type="NCBI Taxonomy" id="1909700"/>
    <lineage>
        <taxon>Bacteria</taxon>
        <taxon>Pseudomonadati</taxon>
        <taxon>Bacteroidota</taxon>
        <taxon>Flavobacteriia</taxon>
        <taxon>Flavobacteriales</taxon>
        <taxon>Flavobacteriaceae</taxon>
        <taxon>Confluentibacter</taxon>
    </lineage>
</organism>
<sequence length="209" mass="25678">MKNKQNTDNQVNYKYGSYINYKAFKDYHVINNINDGYFNVYHCMIMGFILDEFHKNNNMPQLLFENEKYVLMNTNYILDNLIYLGIKESMFKKHFRLLKVNGLVKIKVIKRKDRYVNVNKQLIELCFNLDYTIKPTNYLEQYKPHLWKSFKNEWEQYFKDKISFKKFIDDFNDTRNENDYNYNSKEIYFHLLNAVQFKIYGKIHTDYLK</sequence>
<gene>
    <name evidence="1" type="ORF">CSW08_05680</name>
</gene>
<evidence type="ECO:0000313" key="1">
    <source>
        <dbReference type="EMBL" id="PKQ45911.1"/>
    </source>
</evidence>
<accession>A0A2N3HLT1</accession>
<dbReference type="RefSeq" id="WP_106658938.1">
    <property type="nucleotide sequence ID" value="NZ_PJEO01000016.1"/>
</dbReference>
<dbReference type="EMBL" id="PJEO01000016">
    <property type="protein sequence ID" value="PKQ45911.1"/>
    <property type="molecule type" value="Genomic_DNA"/>
</dbReference>
<dbReference type="Proteomes" id="UP000233435">
    <property type="component" value="Unassembled WGS sequence"/>
</dbReference>
<dbReference type="AlphaFoldDB" id="A0A2N3HLT1"/>
<reference evidence="1 2" key="1">
    <citation type="submission" date="2017-12" db="EMBL/GenBank/DDBJ databases">
        <title>Confluentibacter flavum sp. nov., isolated from the saline lake.</title>
        <authorList>
            <person name="Yu L."/>
        </authorList>
    </citation>
    <scope>NUCLEOTIDE SEQUENCE [LARGE SCALE GENOMIC DNA]</scope>
    <source>
        <strain evidence="1 2">3B</strain>
    </source>
</reference>
<evidence type="ECO:0000313" key="2">
    <source>
        <dbReference type="Proteomes" id="UP000233435"/>
    </source>
</evidence>
<name>A0A2N3HLT1_9FLAO</name>
<comment type="caution">
    <text evidence="1">The sequence shown here is derived from an EMBL/GenBank/DDBJ whole genome shotgun (WGS) entry which is preliminary data.</text>
</comment>
<protein>
    <submittedName>
        <fullName evidence="1">Uncharacterized protein</fullName>
    </submittedName>
</protein>